<dbReference type="InterPro" id="IPR011009">
    <property type="entry name" value="Kinase-like_dom_sf"/>
</dbReference>
<evidence type="ECO:0000313" key="3">
    <source>
        <dbReference type="Proteomes" id="UP000037696"/>
    </source>
</evidence>
<dbReference type="GO" id="GO:0004672">
    <property type="term" value="F:protein kinase activity"/>
    <property type="evidence" value="ECO:0007669"/>
    <property type="project" value="InterPro"/>
</dbReference>
<dbReference type="AlphaFoldDB" id="A0A0N0S045"/>
<evidence type="ECO:0000313" key="2">
    <source>
        <dbReference type="EMBL" id="KOS48572.1"/>
    </source>
</evidence>
<keyword evidence="3" id="KW-1185">Reference proteome</keyword>
<comment type="caution">
    <text evidence="2">The sequence shown here is derived from an EMBL/GenBank/DDBJ whole genome shotgun (WGS) entry which is preliminary data.</text>
</comment>
<dbReference type="STRING" id="229535.A0A0N0S045"/>
<dbReference type="PROSITE" id="PS50011">
    <property type="entry name" value="PROTEIN_KINASE_DOM"/>
    <property type="match status" value="1"/>
</dbReference>
<gene>
    <name evidence="2" type="ORF">ACN38_g467</name>
</gene>
<accession>A0A0N0S045</accession>
<dbReference type="Pfam" id="PF06293">
    <property type="entry name" value="Kdo"/>
    <property type="match status" value="1"/>
</dbReference>
<reference evidence="2 3" key="1">
    <citation type="submission" date="2015-08" db="EMBL/GenBank/DDBJ databases">
        <title>Genome sequencing of Penicillium nordicum.</title>
        <authorList>
            <person name="Nguyen H.D."/>
            <person name="Seifert K.A."/>
        </authorList>
    </citation>
    <scope>NUCLEOTIDE SEQUENCE [LARGE SCALE GENOMIC DNA]</scope>
    <source>
        <strain evidence="2 3">DAOMC 185683</strain>
    </source>
</reference>
<evidence type="ECO:0000259" key="1">
    <source>
        <dbReference type="PROSITE" id="PS50011"/>
    </source>
</evidence>
<organism evidence="2 3">
    <name type="scientific">Penicillium nordicum</name>
    <dbReference type="NCBI Taxonomy" id="229535"/>
    <lineage>
        <taxon>Eukaryota</taxon>
        <taxon>Fungi</taxon>
        <taxon>Dikarya</taxon>
        <taxon>Ascomycota</taxon>
        <taxon>Pezizomycotina</taxon>
        <taxon>Eurotiomycetes</taxon>
        <taxon>Eurotiomycetidae</taxon>
        <taxon>Eurotiales</taxon>
        <taxon>Aspergillaceae</taxon>
        <taxon>Penicillium</taxon>
    </lineage>
</organism>
<proteinExistence type="predicted"/>
<dbReference type="SUPFAM" id="SSF56112">
    <property type="entry name" value="Protein kinase-like (PK-like)"/>
    <property type="match status" value="1"/>
</dbReference>
<dbReference type="Proteomes" id="UP000037696">
    <property type="component" value="Unassembled WGS sequence"/>
</dbReference>
<protein>
    <recommendedName>
        <fullName evidence="1">Protein kinase domain-containing protein</fullName>
    </recommendedName>
</protein>
<dbReference type="InterPro" id="IPR000719">
    <property type="entry name" value="Prot_kinase_dom"/>
</dbReference>
<dbReference type="Gene3D" id="1.10.510.10">
    <property type="entry name" value="Transferase(Phosphotransferase) domain 1"/>
    <property type="match status" value="1"/>
</dbReference>
<sequence>MKEIHKAGVHHQDIYPKNILLVRGNPDRLLWIDFDVATTFTDPEPEQLALSDCETELVKGFGDALRDDQAEGLPPNTKFY</sequence>
<dbReference type="GO" id="GO:0005524">
    <property type="term" value="F:ATP binding"/>
    <property type="evidence" value="ECO:0007669"/>
    <property type="project" value="InterPro"/>
</dbReference>
<name>A0A0N0S045_9EURO</name>
<dbReference type="OrthoDB" id="4185642at2759"/>
<feature type="domain" description="Protein kinase" evidence="1">
    <location>
        <begin position="1"/>
        <end position="80"/>
    </location>
</feature>
<dbReference type="EMBL" id="LHQQ01000004">
    <property type="protein sequence ID" value="KOS48572.1"/>
    <property type="molecule type" value="Genomic_DNA"/>
</dbReference>